<dbReference type="Gramene" id="Aco020729.1.mrna1">
    <property type="protein sequence ID" value="Aco020729.1.mrna1.cds1"/>
    <property type="gene ID" value="Aco020729.1.path1"/>
</dbReference>
<feature type="repeat" description="PPR" evidence="3">
    <location>
        <begin position="227"/>
        <end position="262"/>
    </location>
</feature>
<reference evidence="4 5" key="1">
    <citation type="journal article" date="2016" name="DNA Res.">
        <title>The draft genome of MD-2 pineapple using hybrid error correction of long reads.</title>
        <authorList>
            <person name="Redwan R.M."/>
            <person name="Saidin A."/>
            <person name="Kumar S.V."/>
        </authorList>
    </citation>
    <scope>NUCLEOTIDE SEQUENCE [LARGE SCALE GENOMIC DNA]</scope>
    <source>
        <strain evidence="5">cv. MD2</strain>
        <tissue evidence="4">Leaf</tissue>
    </source>
</reference>
<proteinExistence type="predicted"/>
<evidence type="ECO:0000256" key="3">
    <source>
        <dbReference type="PROSITE-ProRule" id="PRU00708"/>
    </source>
</evidence>
<dbReference type="InterPro" id="IPR011990">
    <property type="entry name" value="TPR-like_helical_dom_sf"/>
</dbReference>
<dbReference type="Gene3D" id="1.25.40.10">
    <property type="entry name" value="Tetratricopeptide repeat domain"/>
    <property type="match status" value="4"/>
</dbReference>
<dbReference type="InterPro" id="IPR046848">
    <property type="entry name" value="E_motif"/>
</dbReference>
<dbReference type="GO" id="GO:0003723">
    <property type="term" value="F:RNA binding"/>
    <property type="evidence" value="ECO:0007669"/>
    <property type="project" value="InterPro"/>
</dbReference>
<evidence type="ECO:0000313" key="6">
    <source>
        <dbReference type="Proteomes" id="UP000515123"/>
    </source>
</evidence>
<dbReference type="PROSITE" id="PS51375">
    <property type="entry name" value="PPR"/>
    <property type="match status" value="3"/>
</dbReference>
<organism evidence="4 5">
    <name type="scientific">Ananas comosus</name>
    <name type="common">Pineapple</name>
    <name type="synonym">Ananas ananas</name>
    <dbReference type="NCBI Taxonomy" id="4615"/>
    <lineage>
        <taxon>Eukaryota</taxon>
        <taxon>Viridiplantae</taxon>
        <taxon>Streptophyta</taxon>
        <taxon>Embryophyta</taxon>
        <taxon>Tracheophyta</taxon>
        <taxon>Spermatophyta</taxon>
        <taxon>Magnoliopsida</taxon>
        <taxon>Liliopsida</taxon>
        <taxon>Poales</taxon>
        <taxon>Bromeliaceae</taxon>
        <taxon>Bromelioideae</taxon>
        <taxon>Ananas</taxon>
    </lineage>
</organism>
<name>A0A199UNS2_ANACO</name>
<keyword evidence="1" id="KW-0677">Repeat</keyword>
<gene>
    <name evidence="7" type="primary">LOC109721115</name>
    <name evidence="4" type="ORF">ACMD2_20743</name>
</gene>
<dbReference type="EMBL" id="LSRQ01006220">
    <property type="protein sequence ID" value="OAY66443.1"/>
    <property type="molecule type" value="Genomic_DNA"/>
</dbReference>
<reference evidence="7" key="2">
    <citation type="submission" date="2025-04" db="UniProtKB">
        <authorList>
            <consortium name="RefSeq"/>
        </authorList>
    </citation>
    <scope>IDENTIFICATION</scope>
    <source>
        <tissue evidence="7">Leaf</tissue>
    </source>
</reference>
<dbReference type="InterPro" id="IPR046960">
    <property type="entry name" value="PPR_At4g14850-like_plant"/>
</dbReference>
<dbReference type="Pfam" id="PF20431">
    <property type="entry name" value="E_motif"/>
    <property type="match status" value="1"/>
</dbReference>
<dbReference type="FunFam" id="1.25.40.10:FF:000344">
    <property type="entry name" value="Pentatricopeptide repeat-containing protein"/>
    <property type="match status" value="1"/>
</dbReference>
<sequence length="511" mass="55197">MLLHRLELGQVQAHLTKSLKPNLLNSLLGALSRSKTPAKAIQIYSLMVHSSFPHDHFTYTFVLKSCSLLAHHHRHRPLPLGRQVHARLLKSGHHSDLFVQNALLSFYSADADANAARRVFSGIADPDVVSWTSLVSALARNGCDAEAVNAFAGMGARPNAMTLVSLLPACSALKALNIGKSVHGFCFRSFGGHGSNVILDNAILDMYFKCGDIVSAQTLFGEMPRRDVVSWTTMVSGFARNGSYKEAIFAFCEVLLDGEVEPNEATIVSVLGAIASLGSLSLGKLVHCYLLRSQLGVDGILGNALINMYTKCGDVGLAFKVFRELSYKDLVSWCTVIGGMAINGRVGHALQLFSLMLRYGAQPDGIVFLALLSSCCHAGLVDHALVIFDAMSKVYGIMPQKEHYTCMIDAYGRAGKFKLAEDIVREMPSERDRHVLGALLSAYKVHGGDEAKCERLKELLLGGEVGAGGGTYALLSNLLADAGRWEGANAVRDQMAARMVVKTAACSWIQV</sequence>
<dbReference type="Proteomes" id="UP000515123">
    <property type="component" value="Linkage group 15"/>
</dbReference>
<keyword evidence="6" id="KW-1185">Reference proteome</keyword>
<evidence type="ECO:0000256" key="2">
    <source>
        <dbReference type="ARBA" id="ARBA00022946"/>
    </source>
</evidence>
<dbReference type="PANTHER" id="PTHR47926:SF415">
    <property type="entry name" value="PENTATRICOPEPTIDE REPEAT-CONTAINING PROTEIN"/>
    <property type="match status" value="1"/>
</dbReference>
<feature type="repeat" description="PPR" evidence="3">
    <location>
        <begin position="329"/>
        <end position="363"/>
    </location>
</feature>
<keyword evidence="2" id="KW-0809">Transit peptide</keyword>
<dbReference type="Pfam" id="PF01535">
    <property type="entry name" value="PPR"/>
    <property type="match status" value="7"/>
</dbReference>
<feature type="repeat" description="PPR" evidence="3">
    <location>
        <begin position="400"/>
        <end position="430"/>
    </location>
</feature>
<protein>
    <submittedName>
        <fullName evidence="7">Pentatricopeptide repeat-containing protein At3g05240</fullName>
    </submittedName>
    <submittedName>
        <fullName evidence="4">Putative pentatricopeptide repeat-containing protein</fullName>
    </submittedName>
</protein>
<dbReference type="Proteomes" id="UP000092600">
    <property type="component" value="Unassembled WGS sequence"/>
</dbReference>
<accession>A0A199UNS2</accession>
<dbReference type="OrthoDB" id="1372509at2759"/>
<evidence type="ECO:0000313" key="5">
    <source>
        <dbReference type="Proteomes" id="UP000092600"/>
    </source>
</evidence>
<dbReference type="FunFam" id="1.25.40.10:FF:000090">
    <property type="entry name" value="Pentatricopeptide repeat-containing protein, chloroplastic"/>
    <property type="match status" value="1"/>
</dbReference>
<dbReference type="PANTHER" id="PTHR47926">
    <property type="entry name" value="PENTATRICOPEPTIDE REPEAT-CONTAINING PROTEIN"/>
    <property type="match status" value="1"/>
</dbReference>
<evidence type="ECO:0000313" key="4">
    <source>
        <dbReference type="EMBL" id="OAY66443.1"/>
    </source>
</evidence>
<dbReference type="RefSeq" id="XP_020104126.1">
    <property type="nucleotide sequence ID" value="XM_020248537.1"/>
</dbReference>
<dbReference type="GeneID" id="109721115"/>
<evidence type="ECO:0000313" key="7">
    <source>
        <dbReference type="RefSeq" id="XP_020104126.1"/>
    </source>
</evidence>
<evidence type="ECO:0000256" key="1">
    <source>
        <dbReference type="ARBA" id="ARBA00022737"/>
    </source>
</evidence>
<dbReference type="InterPro" id="IPR002885">
    <property type="entry name" value="PPR_rpt"/>
</dbReference>
<dbReference type="NCBIfam" id="TIGR00756">
    <property type="entry name" value="PPR"/>
    <property type="match status" value="4"/>
</dbReference>
<dbReference type="AlphaFoldDB" id="A0A199UNS2"/>
<dbReference type="GO" id="GO:0009451">
    <property type="term" value="P:RNA modification"/>
    <property type="evidence" value="ECO:0007669"/>
    <property type="project" value="InterPro"/>
</dbReference>